<keyword evidence="3" id="KW-0238">DNA-binding</keyword>
<comment type="caution">
    <text evidence="6">The sequence shown here is derived from an EMBL/GenBank/DDBJ whole genome shotgun (WGS) entry which is preliminary data.</text>
</comment>
<dbReference type="AlphaFoldDB" id="A0A227KIH5"/>
<proteinExistence type="inferred from homology"/>
<dbReference type="GO" id="GO:0003700">
    <property type="term" value="F:DNA-binding transcription factor activity"/>
    <property type="evidence" value="ECO:0007669"/>
    <property type="project" value="InterPro"/>
</dbReference>
<dbReference type="Gene3D" id="1.10.10.10">
    <property type="entry name" value="Winged helix-like DNA-binding domain superfamily/Winged helix DNA-binding domain"/>
    <property type="match status" value="1"/>
</dbReference>
<feature type="domain" description="HTH lysR-type" evidence="5">
    <location>
        <begin position="22"/>
        <end position="66"/>
    </location>
</feature>
<dbReference type="InterPro" id="IPR036388">
    <property type="entry name" value="WH-like_DNA-bd_sf"/>
</dbReference>
<name>A0A227KIH5_9BURK</name>
<dbReference type="InterPro" id="IPR036390">
    <property type="entry name" value="WH_DNA-bd_sf"/>
</dbReference>
<comment type="similarity">
    <text evidence="1">Belongs to the LysR transcriptional regulatory family.</text>
</comment>
<keyword evidence="7" id="KW-1185">Reference proteome</keyword>
<dbReference type="EMBL" id="NHMP01000004">
    <property type="protein sequence ID" value="OXE47665.1"/>
    <property type="molecule type" value="Genomic_DNA"/>
</dbReference>
<evidence type="ECO:0000256" key="3">
    <source>
        <dbReference type="ARBA" id="ARBA00023125"/>
    </source>
</evidence>
<dbReference type="RefSeq" id="WP_066595111.1">
    <property type="nucleotide sequence ID" value="NZ_CAJTBZ010000002.1"/>
</dbReference>
<evidence type="ECO:0000256" key="4">
    <source>
        <dbReference type="ARBA" id="ARBA00023163"/>
    </source>
</evidence>
<keyword evidence="2" id="KW-0805">Transcription regulation</keyword>
<dbReference type="InterPro" id="IPR058163">
    <property type="entry name" value="LysR-type_TF_proteobact-type"/>
</dbReference>
<dbReference type="Pfam" id="PF03466">
    <property type="entry name" value="LysR_substrate"/>
    <property type="match status" value="1"/>
</dbReference>
<keyword evidence="4" id="KW-0804">Transcription</keyword>
<reference evidence="7" key="1">
    <citation type="submission" date="2017-05" db="EMBL/GenBank/DDBJ databases">
        <title>Improved OligoMM genomes.</title>
        <authorList>
            <person name="Garzetti D."/>
        </authorList>
    </citation>
    <scope>NUCLEOTIDE SEQUENCE [LARGE SCALE GENOMIC DNA]</scope>
    <source>
        <strain evidence="7">YL45</strain>
    </source>
</reference>
<dbReference type="Gene3D" id="3.40.190.290">
    <property type="match status" value="1"/>
</dbReference>
<gene>
    <name evidence="6" type="ORF">ADH67_07720</name>
</gene>
<dbReference type="PROSITE" id="PS50931">
    <property type="entry name" value="HTH_LYSR"/>
    <property type="match status" value="1"/>
</dbReference>
<dbReference type="InterPro" id="IPR005119">
    <property type="entry name" value="LysR_subst-bd"/>
</dbReference>
<dbReference type="InterPro" id="IPR000847">
    <property type="entry name" value="LysR_HTH_N"/>
</dbReference>
<dbReference type="SUPFAM" id="SSF53850">
    <property type="entry name" value="Periplasmic binding protein-like II"/>
    <property type="match status" value="1"/>
</dbReference>
<dbReference type="GeneID" id="78362688"/>
<protein>
    <submittedName>
        <fullName evidence="6">LysR family transcriptional regulator</fullName>
    </submittedName>
</protein>
<dbReference type="CDD" id="cd08422">
    <property type="entry name" value="PBP2_CrgA_like"/>
    <property type="match status" value="1"/>
</dbReference>
<evidence type="ECO:0000259" key="5">
    <source>
        <dbReference type="PROSITE" id="PS50931"/>
    </source>
</evidence>
<evidence type="ECO:0000256" key="2">
    <source>
        <dbReference type="ARBA" id="ARBA00023015"/>
    </source>
</evidence>
<accession>A0A227KIH5</accession>
<evidence type="ECO:0000256" key="1">
    <source>
        <dbReference type="ARBA" id="ARBA00009437"/>
    </source>
</evidence>
<organism evidence="6 7">
    <name type="scientific">Turicimonas muris</name>
    <dbReference type="NCBI Taxonomy" id="1796652"/>
    <lineage>
        <taxon>Bacteria</taxon>
        <taxon>Pseudomonadati</taxon>
        <taxon>Pseudomonadota</taxon>
        <taxon>Betaproteobacteria</taxon>
        <taxon>Burkholderiales</taxon>
        <taxon>Sutterellaceae</taxon>
        <taxon>Turicimonas</taxon>
    </lineage>
</organism>
<dbReference type="SUPFAM" id="SSF46785">
    <property type="entry name" value="Winged helix' DNA-binding domain"/>
    <property type="match status" value="1"/>
</dbReference>
<evidence type="ECO:0000313" key="6">
    <source>
        <dbReference type="EMBL" id="OXE47665.1"/>
    </source>
</evidence>
<dbReference type="PANTHER" id="PTHR30537">
    <property type="entry name" value="HTH-TYPE TRANSCRIPTIONAL REGULATOR"/>
    <property type="match status" value="1"/>
</dbReference>
<dbReference type="GO" id="GO:0003677">
    <property type="term" value="F:DNA binding"/>
    <property type="evidence" value="ECO:0007669"/>
    <property type="project" value="UniProtKB-KW"/>
</dbReference>
<dbReference type="Pfam" id="PF00126">
    <property type="entry name" value="HTH_1"/>
    <property type="match status" value="1"/>
</dbReference>
<sequence length="320" mass="36199">MLTNQWKSKHLGMWELLFKVFEKGSVSRVADETGVDRGQLSRMIKALENEVGCELVERIGRTAKPTLAGAQARKEILPLLESLDKTIVDLTTSQQLSIGNIRFGAMPGFLQTQIVPLIAEFQKLHPKVTFDVIGDDDPKAIMFGQSDVMLYYGPNNNPHLVEHWVTRSLFIPCAAPSYLERYGSPTSPTQLVDHAGVIYNGKVRPLSPALVKGSLQETIHWKSEIRFNNILLAKTAALEGCGIVLDMPLHHCYQEILAGKLVPILNGWHIPNLDNYIGTTLEAHKLKRVQTFIDWYVMRRREIEGEQKRLVQEKFPFIVY</sequence>
<dbReference type="Proteomes" id="UP000214610">
    <property type="component" value="Unassembled WGS sequence"/>
</dbReference>
<dbReference type="PANTHER" id="PTHR30537:SF5">
    <property type="entry name" value="HTH-TYPE TRANSCRIPTIONAL ACTIVATOR TTDR-RELATED"/>
    <property type="match status" value="1"/>
</dbReference>
<evidence type="ECO:0000313" key="7">
    <source>
        <dbReference type="Proteomes" id="UP000214610"/>
    </source>
</evidence>